<reference evidence="4 5" key="1">
    <citation type="submission" date="2016-10" db="EMBL/GenBank/DDBJ databases">
        <authorList>
            <person name="de Groot N.N."/>
        </authorList>
    </citation>
    <scope>NUCLEOTIDE SEQUENCE [LARGE SCALE GENOMIC DNA]</scope>
    <source>
        <strain evidence="4 5">CGMCC 4.1877</strain>
    </source>
</reference>
<dbReference type="InterPro" id="IPR036271">
    <property type="entry name" value="Tet_transcr_reg_TetR-rel_C_sf"/>
</dbReference>
<evidence type="ECO:0000259" key="3">
    <source>
        <dbReference type="PROSITE" id="PS50977"/>
    </source>
</evidence>
<dbReference type="Pfam" id="PF00440">
    <property type="entry name" value="TetR_N"/>
    <property type="match status" value="1"/>
</dbReference>
<gene>
    <name evidence="4" type="ORF">SAMN05216207_1001447</name>
</gene>
<feature type="DNA-binding region" description="H-T-H motif" evidence="2">
    <location>
        <begin position="30"/>
        <end position="49"/>
    </location>
</feature>
<dbReference type="PROSITE" id="PS50977">
    <property type="entry name" value="HTH_TETR_2"/>
    <property type="match status" value="1"/>
</dbReference>
<dbReference type="Gene3D" id="1.10.357.10">
    <property type="entry name" value="Tetracycline Repressor, domain 2"/>
    <property type="match status" value="1"/>
</dbReference>
<dbReference type="AlphaFoldDB" id="A0A1I4SHZ1"/>
<dbReference type="RefSeq" id="WP_093336316.1">
    <property type="nucleotide sequence ID" value="NZ_FOUY01000001.1"/>
</dbReference>
<proteinExistence type="predicted"/>
<evidence type="ECO:0000313" key="5">
    <source>
        <dbReference type="Proteomes" id="UP000199614"/>
    </source>
</evidence>
<evidence type="ECO:0000256" key="1">
    <source>
        <dbReference type="ARBA" id="ARBA00023125"/>
    </source>
</evidence>
<protein>
    <submittedName>
        <fullName evidence="4">Transcriptional regulator, TetR family</fullName>
    </submittedName>
</protein>
<evidence type="ECO:0000313" key="4">
    <source>
        <dbReference type="EMBL" id="SFM64034.1"/>
    </source>
</evidence>
<dbReference type="InterPro" id="IPR009057">
    <property type="entry name" value="Homeodomain-like_sf"/>
</dbReference>
<dbReference type="SUPFAM" id="SSF48498">
    <property type="entry name" value="Tetracyclin repressor-like, C-terminal domain"/>
    <property type="match status" value="1"/>
</dbReference>
<dbReference type="InterPro" id="IPR001647">
    <property type="entry name" value="HTH_TetR"/>
</dbReference>
<dbReference type="GO" id="GO:0003700">
    <property type="term" value="F:DNA-binding transcription factor activity"/>
    <property type="evidence" value="ECO:0007669"/>
    <property type="project" value="TreeGrafter"/>
</dbReference>
<accession>A0A1I4SHZ1</accession>
<keyword evidence="5" id="KW-1185">Reference proteome</keyword>
<dbReference type="PANTHER" id="PTHR30055:SF209">
    <property type="entry name" value="POSSIBLE TRANSCRIPTIONAL REGULATORY PROTEIN (PROBABLY TETR-FAMILY)"/>
    <property type="match status" value="1"/>
</dbReference>
<keyword evidence="1 2" id="KW-0238">DNA-binding</keyword>
<dbReference type="EMBL" id="FOUY01000001">
    <property type="protein sequence ID" value="SFM64034.1"/>
    <property type="molecule type" value="Genomic_DNA"/>
</dbReference>
<feature type="domain" description="HTH tetR-type" evidence="3">
    <location>
        <begin position="7"/>
        <end position="67"/>
    </location>
</feature>
<dbReference type="STRING" id="260086.SAMN05216207_1001447"/>
<name>A0A1I4SHZ1_PSUAM</name>
<dbReference type="OrthoDB" id="3784817at2"/>
<dbReference type="SUPFAM" id="SSF46689">
    <property type="entry name" value="Homeodomain-like"/>
    <property type="match status" value="1"/>
</dbReference>
<dbReference type="PANTHER" id="PTHR30055">
    <property type="entry name" value="HTH-TYPE TRANSCRIPTIONAL REGULATOR RUTR"/>
    <property type="match status" value="1"/>
</dbReference>
<dbReference type="InterPro" id="IPR050109">
    <property type="entry name" value="HTH-type_TetR-like_transc_reg"/>
</dbReference>
<organism evidence="4 5">
    <name type="scientific">Pseudonocardia ammonioxydans</name>
    <dbReference type="NCBI Taxonomy" id="260086"/>
    <lineage>
        <taxon>Bacteria</taxon>
        <taxon>Bacillati</taxon>
        <taxon>Actinomycetota</taxon>
        <taxon>Actinomycetes</taxon>
        <taxon>Pseudonocardiales</taxon>
        <taxon>Pseudonocardiaceae</taxon>
        <taxon>Pseudonocardia</taxon>
    </lineage>
</organism>
<evidence type="ECO:0000256" key="2">
    <source>
        <dbReference type="PROSITE-ProRule" id="PRU00335"/>
    </source>
</evidence>
<dbReference type="Proteomes" id="UP000199614">
    <property type="component" value="Unassembled WGS sequence"/>
</dbReference>
<dbReference type="GO" id="GO:0000976">
    <property type="term" value="F:transcription cis-regulatory region binding"/>
    <property type="evidence" value="ECO:0007669"/>
    <property type="project" value="TreeGrafter"/>
</dbReference>
<sequence length="239" mass="25036">MGEQQSGGTRDRLLRAAADLIAAAPGEAVPLRAICDAAGVRLPTLYHFFGSKEGLLDAVVEHGFEQYLAQKEAQEPSGDPIRDIRDGWDAHVAFGLANPGFYALMYGQVTPGRRPVAQDRPAKALLGLVREADRRGRLVVPPEQAADHVLTANVGVTLRLIVAGRPDPELSAAVREATLAAITGGDGRGPGAAVGIGEAAATILRELPDDNAVVGHPETVLLKKWLAAVARDGDPAGRS</sequence>